<dbReference type="GO" id="GO:0005737">
    <property type="term" value="C:cytoplasm"/>
    <property type="evidence" value="ECO:0007669"/>
    <property type="project" value="TreeGrafter"/>
</dbReference>
<accession>A0A3S5CJL7</accession>
<dbReference type="SUPFAM" id="SSF56112">
    <property type="entry name" value="Protein kinase-like (PK-like)"/>
    <property type="match status" value="1"/>
</dbReference>
<dbReference type="InterPro" id="IPR008271">
    <property type="entry name" value="Ser/Thr_kinase_AS"/>
</dbReference>
<dbReference type="GO" id="GO:0035612">
    <property type="term" value="F:AP-2 adaptor complex binding"/>
    <property type="evidence" value="ECO:0007669"/>
    <property type="project" value="TreeGrafter"/>
</dbReference>
<feature type="domain" description="Protein kinase" evidence="2">
    <location>
        <begin position="36"/>
        <end position="214"/>
    </location>
</feature>
<dbReference type="OrthoDB" id="1717591at2759"/>
<organism evidence="3 4">
    <name type="scientific">Protopolystoma xenopodis</name>
    <dbReference type="NCBI Taxonomy" id="117903"/>
    <lineage>
        <taxon>Eukaryota</taxon>
        <taxon>Metazoa</taxon>
        <taxon>Spiralia</taxon>
        <taxon>Lophotrochozoa</taxon>
        <taxon>Platyhelminthes</taxon>
        <taxon>Monogenea</taxon>
        <taxon>Polyopisthocotylea</taxon>
        <taxon>Polystomatidea</taxon>
        <taxon>Polystomatidae</taxon>
        <taxon>Protopolystoma</taxon>
    </lineage>
</organism>
<reference evidence="3" key="1">
    <citation type="submission" date="2018-11" db="EMBL/GenBank/DDBJ databases">
        <authorList>
            <consortium name="Pathogen Informatics"/>
        </authorList>
    </citation>
    <scope>NUCLEOTIDE SEQUENCE</scope>
</reference>
<dbReference type="GO" id="GO:0045747">
    <property type="term" value="P:positive regulation of Notch signaling pathway"/>
    <property type="evidence" value="ECO:0007669"/>
    <property type="project" value="TreeGrafter"/>
</dbReference>
<dbReference type="GO" id="GO:0005524">
    <property type="term" value="F:ATP binding"/>
    <property type="evidence" value="ECO:0007669"/>
    <property type="project" value="InterPro"/>
</dbReference>
<comment type="caution">
    <text evidence="3">The sequence shown here is derived from an EMBL/GenBank/DDBJ whole genome shotgun (WGS) entry which is preliminary data.</text>
</comment>
<dbReference type="GO" id="GO:0004674">
    <property type="term" value="F:protein serine/threonine kinase activity"/>
    <property type="evidence" value="ECO:0007669"/>
    <property type="project" value="TreeGrafter"/>
</dbReference>
<evidence type="ECO:0000313" key="4">
    <source>
        <dbReference type="Proteomes" id="UP000784294"/>
    </source>
</evidence>
<gene>
    <name evidence="3" type="ORF">PXEA_LOCUS20254</name>
</gene>
<proteinExistence type="predicted"/>
<dbReference type="PANTHER" id="PTHR22967">
    <property type="entry name" value="SERINE/THREONINE PROTEIN KINASE"/>
    <property type="match status" value="1"/>
</dbReference>
<feature type="non-terminal residue" evidence="3">
    <location>
        <position position="1"/>
    </location>
</feature>
<evidence type="ECO:0000313" key="3">
    <source>
        <dbReference type="EMBL" id="VEL26814.1"/>
    </source>
</evidence>
<dbReference type="Gene3D" id="1.10.510.10">
    <property type="entry name" value="Transferase(Phosphotransferase) domain 1"/>
    <property type="match status" value="1"/>
</dbReference>
<sequence length="214" mass="24105">MEDFFRNAFSYFGNSSSNRPENDFIGQNVEVGTRMLRVKRLIAEGGYGTVFEAVDQSKGQHYALKRLLAHDEETSKSIIREIEIIKKLSGHPNIITFVSAASVGKEKSRHIGAEFLIVTEFCRGGQLTDHLPAPRQGILLSHSLILQIMHQISSAVQHMHQQSPPIIHRDLKMENLLLTDSFILKLCDYGSASTKTFSPDPTWSALQRSRVQEE</sequence>
<dbReference type="InterPro" id="IPR000719">
    <property type="entry name" value="Prot_kinase_dom"/>
</dbReference>
<dbReference type="Proteomes" id="UP000784294">
    <property type="component" value="Unassembled WGS sequence"/>
</dbReference>
<dbReference type="Pfam" id="PF00069">
    <property type="entry name" value="Pkinase"/>
    <property type="match status" value="1"/>
</dbReference>
<dbReference type="SMART" id="SM00220">
    <property type="entry name" value="S_TKc"/>
    <property type="match status" value="1"/>
</dbReference>
<keyword evidence="1" id="KW-0547">Nucleotide-binding</keyword>
<dbReference type="AlphaFoldDB" id="A0A3S5CJL7"/>
<dbReference type="PROSITE" id="PS50011">
    <property type="entry name" value="PROTEIN_KINASE_DOM"/>
    <property type="match status" value="1"/>
</dbReference>
<evidence type="ECO:0000256" key="1">
    <source>
        <dbReference type="ARBA" id="ARBA00022741"/>
    </source>
</evidence>
<protein>
    <recommendedName>
        <fullName evidence="2">Protein kinase domain-containing protein</fullName>
    </recommendedName>
</protein>
<name>A0A3S5CJL7_9PLAT</name>
<dbReference type="PROSITE" id="PS00108">
    <property type="entry name" value="PROTEIN_KINASE_ST"/>
    <property type="match status" value="1"/>
</dbReference>
<dbReference type="PANTHER" id="PTHR22967:SF105">
    <property type="entry name" value="CYCLIN-G-ASSOCIATED KINASE"/>
    <property type="match status" value="1"/>
</dbReference>
<evidence type="ECO:0000259" key="2">
    <source>
        <dbReference type="PROSITE" id="PS50011"/>
    </source>
</evidence>
<keyword evidence="4" id="KW-1185">Reference proteome</keyword>
<dbReference type="EMBL" id="CAAALY010082933">
    <property type="protein sequence ID" value="VEL26814.1"/>
    <property type="molecule type" value="Genomic_DNA"/>
</dbReference>
<dbReference type="GO" id="GO:2000369">
    <property type="term" value="P:regulation of clathrin-dependent endocytosis"/>
    <property type="evidence" value="ECO:0007669"/>
    <property type="project" value="TreeGrafter"/>
</dbReference>
<dbReference type="InterPro" id="IPR011009">
    <property type="entry name" value="Kinase-like_dom_sf"/>
</dbReference>